<feature type="domain" description="RNase III" evidence="11">
    <location>
        <begin position="19"/>
        <end position="147"/>
    </location>
</feature>
<dbReference type="GO" id="GO:0019843">
    <property type="term" value="F:rRNA binding"/>
    <property type="evidence" value="ECO:0007669"/>
    <property type="project" value="UniProtKB-KW"/>
</dbReference>
<comment type="function">
    <text evidence="9">Digests double-stranded RNA. Involved in the processing of primary rRNA transcript to yield the immediate precursors to the large and small rRNAs (23S and 16S). Processes some mRNAs, and tRNAs when they are encoded in the rRNA operon. Processes pre-crRNA and tracrRNA of type II CRISPR loci if present in the organism.</text>
</comment>
<feature type="active site" evidence="9">
    <location>
        <position position="64"/>
    </location>
</feature>
<gene>
    <name evidence="9 12" type="primary">rnc</name>
    <name evidence="12" type="ORF">IAA81_10225</name>
</gene>
<dbReference type="NCBIfam" id="TIGR02191">
    <property type="entry name" value="RNaseIII"/>
    <property type="match status" value="1"/>
</dbReference>
<evidence type="ECO:0000256" key="3">
    <source>
        <dbReference type="ARBA" id="ARBA00022552"/>
    </source>
</evidence>
<feature type="binding site" evidence="9">
    <location>
        <position position="136"/>
    </location>
    <ligand>
        <name>Mg(2+)</name>
        <dbReference type="ChEBI" id="CHEBI:18420"/>
    </ligand>
</feature>
<evidence type="ECO:0000256" key="4">
    <source>
        <dbReference type="ARBA" id="ARBA00022664"/>
    </source>
</evidence>
<dbReference type="CDD" id="cd10845">
    <property type="entry name" value="DSRM_RNAse_III_family"/>
    <property type="match status" value="1"/>
</dbReference>
<dbReference type="AlphaFoldDB" id="A0A9D9HQS8"/>
<evidence type="ECO:0000256" key="9">
    <source>
        <dbReference type="HAMAP-Rule" id="MF_00104"/>
    </source>
</evidence>
<evidence type="ECO:0000256" key="6">
    <source>
        <dbReference type="ARBA" id="ARBA00022759"/>
    </source>
</evidence>
<keyword evidence="9" id="KW-0699">rRNA-binding</keyword>
<dbReference type="Gene3D" id="3.30.160.20">
    <property type="match status" value="1"/>
</dbReference>
<dbReference type="GO" id="GO:0005737">
    <property type="term" value="C:cytoplasm"/>
    <property type="evidence" value="ECO:0007669"/>
    <property type="project" value="UniProtKB-SubCell"/>
</dbReference>
<feature type="active site" evidence="9">
    <location>
        <position position="136"/>
    </location>
</feature>
<keyword evidence="7 9" id="KW-0378">Hydrolase</keyword>
<dbReference type="InterPro" id="IPR036389">
    <property type="entry name" value="RNase_III_sf"/>
</dbReference>
<dbReference type="PANTHER" id="PTHR11207:SF0">
    <property type="entry name" value="RIBONUCLEASE 3"/>
    <property type="match status" value="1"/>
</dbReference>
<dbReference type="SMART" id="SM00358">
    <property type="entry name" value="DSRM"/>
    <property type="match status" value="1"/>
</dbReference>
<reference evidence="12" key="1">
    <citation type="submission" date="2020-10" db="EMBL/GenBank/DDBJ databases">
        <authorList>
            <person name="Gilroy R."/>
        </authorList>
    </citation>
    <scope>NUCLEOTIDE SEQUENCE</scope>
    <source>
        <strain evidence="12">10532</strain>
    </source>
</reference>
<evidence type="ECO:0000256" key="1">
    <source>
        <dbReference type="ARBA" id="ARBA00000109"/>
    </source>
</evidence>
<dbReference type="GO" id="GO:0010468">
    <property type="term" value="P:regulation of gene expression"/>
    <property type="evidence" value="ECO:0007669"/>
    <property type="project" value="TreeGrafter"/>
</dbReference>
<keyword evidence="9" id="KW-0460">Magnesium</keyword>
<feature type="binding site" evidence="9">
    <location>
        <position position="60"/>
    </location>
    <ligand>
        <name>Mg(2+)</name>
        <dbReference type="ChEBI" id="CHEBI:18420"/>
    </ligand>
</feature>
<evidence type="ECO:0000259" key="10">
    <source>
        <dbReference type="PROSITE" id="PS50137"/>
    </source>
</evidence>
<comment type="cofactor">
    <cofactor evidence="9">
        <name>Mg(2+)</name>
        <dbReference type="ChEBI" id="CHEBI:18420"/>
    </cofactor>
</comment>
<keyword evidence="3 9" id="KW-0698">rRNA processing</keyword>
<dbReference type="PROSITE" id="PS00517">
    <property type="entry name" value="RNASE_3_1"/>
    <property type="match status" value="1"/>
</dbReference>
<dbReference type="GO" id="GO:0006397">
    <property type="term" value="P:mRNA processing"/>
    <property type="evidence" value="ECO:0007669"/>
    <property type="project" value="UniProtKB-UniRule"/>
</dbReference>
<dbReference type="InterPro" id="IPR011907">
    <property type="entry name" value="RNase_III"/>
</dbReference>
<evidence type="ECO:0000256" key="8">
    <source>
        <dbReference type="ARBA" id="ARBA00022884"/>
    </source>
</evidence>
<organism evidence="12 13">
    <name type="scientific">Candidatus Gallitreponema excrementavium</name>
    <dbReference type="NCBI Taxonomy" id="2840840"/>
    <lineage>
        <taxon>Bacteria</taxon>
        <taxon>Pseudomonadati</taxon>
        <taxon>Spirochaetota</taxon>
        <taxon>Spirochaetia</taxon>
        <taxon>Spirochaetales</taxon>
        <taxon>Candidatus Gallitreponema</taxon>
    </lineage>
</organism>
<reference evidence="12" key="2">
    <citation type="journal article" date="2021" name="PeerJ">
        <title>Extensive microbial diversity within the chicken gut microbiome revealed by metagenomics and culture.</title>
        <authorList>
            <person name="Gilroy R."/>
            <person name="Ravi A."/>
            <person name="Getino M."/>
            <person name="Pursley I."/>
            <person name="Horton D.L."/>
            <person name="Alikhan N.F."/>
            <person name="Baker D."/>
            <person name="Gharbi K."/>
            <person name="Hall N."/>
            <person name="Watson M."/>
            <person name="Adriaenssens E.M."/>
            <person name="Foster-Nyarko E."/>
            <person name="Jarju S."/>
            <person name="Secka A."/>
            <person name="Antonio M."/>
            <person name="Oren A."/>
            <person name="Chaudhuri R.R."/>
            <person name="La Ragione R."/>
            <person name="Hildebrand F."/>
            <person name="Pallen M.J."/>
        </authorList>
    </citation>
    <scope>NUCLEOTIDE SEQUENCE</scope>
    <source>
        <strain evidence="12">10532</strain>
    </source>
</reference>
<evidence type="ECO:0000313" key="13">
    <source>
        <dbReference type="Proteomes" id="UP000823638"/>
    </source>
</evidence>
<evidence type="ECO:0000259" key="11">
    <source>
        <dbReference type="PROSITE" id="PS50142"/>
    </source>
</evidence>
<dbReference type="GO" id="GO:0006364">
    <property type="term" value="P:rRNA processing"/>
    <property type="evidence" value="ECO:0007669"/>
    <property type="project" value="UniProtKB-UniRule"/>
</dbReference>
<dbReference type="SMART" id="SM00535">
    <property type="entry name" value="RIBOc"/>
    <property type="match status" value="1"/>
</dbReference>
<dbReference type="SUPFAM" id="SSF69065">
    <property type="entry name" value="RNase III domain-like"/>
    <property type="match status" value="1"/>
</dbReference>
<proteinExistence type="inferred from homology"/>
<dbReference type="GO" id="GO:0003725">
    <property type="term" value="F:double-stranded RNA binding"/>
    <property type="evidence" value="ECO:0007669"/>
    <property type="project" value="TreeGrafter"/>
</dbReference>
<dbReference type="SUPFAM" id="SSF54768">
    <property type="entry name" value="dsRNA-binding domain-like"/>
    <property type="match status" value="1"/>
</dbReference>
<comment type="catalytic activity">
    <reaction evidence="1 9">
        <text>Endonucleolytic cleavage to 5'-phosphomonoester.</text>
        <dbReference type="EC" id="3.1.26.3"/>
    </reaction>
</comment>
<dbReference type="GO" id="GO:0008033">
    <property type="term" value="P:tRNA processing"/>
    <property type="evidence" value="ECO:0007669"/>
    <property type="project" value="UniProtKB-KW"/>
</dbReference>
<protein>
    <recommendedName>
        <fullName evidence="9">Ribonuclease 3</fullName>
        <ecNumber evidence="9">3.1.26.3</ecNumber>
    </recommendedName>
    <alternativeName>
        <fullName evidence="9">Ribonuclease III</fullName>
        <shortName evidence="9">RNase III</shortName>
    </alternativeName>
</protein>
<accession>A0A9D9HQS8</accession>
<comment type="subunit">
    <text evidence="9">Homodimer.</text>
</comment>
<dbReference type="PANTHER" id="PTHR11207">
    <property type="entry name" value="RIBONUCLEASE III"/>
    <property type="match status" value="1"/>
</dbReference>
<dbReference type="FunFam" id="1.10.1520.10:FF:000001">
    <property type="entry name" value="Ribonuclease 3"/>
    <property type="match status" value="1"/>
</dbReference>
<dbReference type="HAMAP" id="MF_00104">
    <property type="entry name" value="RNase_III"/>
    <property type="match status" value="1"/>
</dbReference>
<comment type="caution">
    <text evidence="12">The sequence shown here is derived from an EMBL/GenBank/DDBJ whole genome shotgun (WGS) entry which is preliminary data.</text>
</comment>
<keyword evidence="9" id="KW-0479">Metal-binding</keyword>
<feature type="binding site" evidence="9">
    <location>
        <position position="133"/>
    </location>
    <ligand>
        <name>Mg(2+)</name>
        <dbReference type="ChEBI" id="CHEBI:18420"/>
    </ligand>
</feature>
<dbReference type="CDD" id="cd00593">
    <property type="entry name" value="RIBOc"/>
    <property type="match status" value="1"/>
</dbReference>
<keyword evidence="8 9" id="KW-0694">RNA-binding</keyword>
<dbReference type="Gene3D" id="1.10.1520.10">
    <property type="entry name" value="Ribonuclease III domain"/>
    <property type="match status" value="1"/>
</dbReference>
<comment type="subcellular location">
    <subcellularLocation>
        <location evidence="9">Cytoplasm</location>
    </subcellularLocation>
</comment>
<dbReference type="EC" id="3.1.26.3" evidence="9"/>
<dbReference type="Pfam" id="PF00035">
    <property type="entry name" value="dsrm"/>
    <property type="match status" value="1"/>
</dbReference>
<evidence type="ECO:0000256" key="7">
    <source>
        <dbReference type="ARBA" id="ARBA00022801"/>
    </source>
</evidence>
<dbReference type="EMBL" id="JADIMM010000117">
    <property type="protein sequence ID" value="MBO8458579.1"/>
    <property type="molecule type" value="Genomic_DNA"/>
</dbReference>
<dbReference type="InterPro" id="IPR014720">
    <property type="entry name" value="dsRBD_dom"/>
</dbReference>
<dbReference type="PROSITE" id="PS50137">
    <property type="entry name" value="DS_RBD"/>
    <property type="match status" value="1"/>
</dbReference>
<dbReference type="GO" id="GO:0046872">
    <property type="term" value="F:metal ion binding"/>
    <property type="evidence" value="ECO:0007669"/>
    <property type="project" value="UniProtKB-KW"/>
</dbReference>
<feature type="domain" description="DRBM" evidence="10">
    <location>
        <begin position="174"/>
        <end position="241"/>
    </location>
</feature>
<dbReference type="Proteomes" id="UP000823638">
    <property type="component" value="Unassembled WGS sequence"/>
</dbReference>
<comment type="similarity">
    <text evidence="2">Belongs to the ribonuclease III family.</text>
</comment>
<name>A0A9D9HQS8_9SPIR</name>
<dbReference type="Pfam" id="PF14622">
    <property type="entry name" value="Ribonucleas_3_3"/>
    <property type="match status" value="1"/>
</dbReference>
<keyword evidence="9" id="KW-0819">tRNA processing</keyword>
<keyword evidence="6 9" id="KW-0255">Endonuclease</keyword>
<evidence type="ECO:0000256" key="5">
    <source>
        <dbReference type="ARBA" id="ARBA00022722"/>
    </source>
</evidence>
<dbReference type="GO" id="GO:0004525">
    <property type="term" value="F:ribonuclease III activity"/>
    <property type="evidence" value="ECO:0007669"/>
    <property type="project" value="UniProtKB-UniRule"/>
</dbReference>
<keyword evidence="5 9" id="KW-0540">Nuclease</keyword>
<keyword evidence="4 9" id="KW-0507">mRNA processing</keyword>
<sequence>MLEEELDKICLDETRKNLLNKFQGDFGIVFSDLRLLHLAFVHRSCGLKFKSCNLNNERLEFLGDSILGAVCASRIFMIFPDKAEGDLAKIKSAVVSEPVLNEVALKYGFDKLLVLGKGEENTGGRFKKAILADCVEAFIGAVFIDKGFEACEKVILSFLDQHIKNYLTGTEARDYKSELQVLEQKKYGLCPRYITTSVEGPDHDRVFWVKVVLGGGREIGPVSGKSKKNAEQMAAKMALES</sequence>
<evidence type="ECO:0000256" key="2">
    <source>
        <dbReference type="ARBA" id="ARBA00010183"/>
    </source>
</evidence>
<dbReference type="PROSITE" id="PS50142">
    <property type="entry name" value="RNASE_3_2"/>
    <property type="match status" value="1"/>
</dbReference>
<keyword evidence="9" id="KW-0963">Cytoplasm</keyword>
<evidence type="ECO:0000313" key="12">
    <source>
        <dbReference type="EMBL" id="MBO8458579.1"/>
    </source>
</evidence>
<dbReference type="InterPro" id="IPR000999">
    <property type="entry name" value="RNase_III_dom"/>
</dbReference>